<dbReference type="InterPro" id="IPR052709">
    <property type="entry name" value="Transposase-MT_Hybrid"/>
</dbReference>
<dbReference type="EMBL" id="JAANIC010003981">
    <property type="protein sequence ID" value="KAG5336861.1"/>
    <property type="molecule type" value="Genomic_DNA"/>
</dbReference>
<feature type="non-terminal residue" evidence="2">
    <location>
        <position position="133"/>
    </location>
</feature>
<reference evidence="2" key="1">
    <citation type="submission" date="2020-03" db="EMBL/GenBank/DDBJ databases">
        <title>Relaxed selection underlies rapid genomic changes in the transitions from sociality to social parasitism in ants.</title>
        <authorList>
            <person name="Bi X."/>
        </authorList>
    </citation>
    <scope>NUCLEOTIDE SEQUENCE</scope>
    <source>
        <strain evidence="2">BGI-DK2014a</strain>
        <tissue evidence="2">Whole body</tissue>
    </source>
</reference>
<organism evidence="2 3">
    <name type="scientific">Acromyrmex charruanus</name>
    <dbReference type="NCBI Taxonomy" id="2715315"/>
    <lineage>
        <taxon>Eukaryota</taxon>
        <taxon>Metazoa</taxon>
        <taxon>Ecdysozoa</taxon>
        <taxon>Arthropoda</taxon>
        <taxon>Hexapoda</taxon>
        <taxon>Insecta</taxon>
        <taxon>Pterygota</taxon>
        <taxon>Neoptera</taxon>
        <taxon>Endopterygota</taxon>
        <taxon>Hymenoptera</taxon>
        <taxon>Apocrita</taxon>
        <taxon>Aculeata</taxon>
        <taxon>Formicoidea</taxon>
        <taxon>Formicidae</taxon>
        <taxon>Myrmicinae</taxon>
        <taxon>Acromyrmex</taxon>
    </lineage>
</organism>
<protein>
    <submittedName>
        <fullName evidence="2">GVQW3 protein</fullName>
    </submittedName>
</protein>
<dbReference type="PANTHER" id="PTHR46060:SF1">
    <property type="entry name" value="MARINER MOS1 TRANSPOSASE-LIKE PROTEIN"/>
    <property type="match status" value="1"/>
</dbReference>
<dbReference type="AlphaFoldDB" id="A0A836K7Z3"/>
<comment type="caution">
    <text evidence="2">The sequence shown here is derived from an EMBL/GenBank/DDBJ whole genome shotgun (WGS) entry which is preliminary data.</text>
</comment>
<feature type="region of interest" description="Disordered" evidence="1">
    <location>
        <begin position="48"/>
        <end position="67"/>
    </location>
</feature>
<evidence type="ECO:0000313" key="3">
    <source>
        <dbReference type="Proteomes" id="UP000669903"/>
    </source>
</evidence>
<evidence type="ECO:0000313" key="2">
    <source>
        <dbReference type="EMBL" id="KAG5336861.1"/>
    </source>
</evidence>
<gene>
    <name evidence="2" type="primary">Gvqw3_23</name>
    <name evidence="2" type="ORF">G6Z76_0004479</name>
</gene>
<evidence type="ECO:0000256" key="1">
    <source>
        <dbReference type="SAM" id="MobiDB-lite"/>
    </source>
</evidence>
<feature type="non-terminal residue" evidence="2">
    <location>
        <position position="1"/>
    </location>
</feature>
<accession>A0A836K7Z3</accession>
<name>A0A836K7Z3_9HYME</name>
<sequence length="133" mass="15463">SFTMEQRACIKFCFKLGKTATETHEMMKTVSCTVTFDWFKRFKEGRQSLDDDARSSQPSTARNEETVEVVREDPRLTFCVIFFPHFLTPEQKEMRVNCCRDFVETADKDPDFIKTIVTRHGVSCTQTKRQSSA</sequence>
<dbReference type="Proteomes" id="UP000669903">
    <property type="component" value="Unassembled WGS sequence"/>
</dbReference>
<proteinExistence type="predicted"/>
<dbReference type="PANTHER" id="PTHR46060">
    <property type="entry name" value="MARINER MOS1 TRANSPOSASE-LIKE PROTEIN"/>
    <property type="match status" value="1"/>
</dbReference>
<dbReference type="Gene3D" id="1.10.10.1450">
    <property type="match status" value="1"/>
</dbReference>
<keyword evidence="3" id="KW-1185">Reference proteome</keyword>